<proteinExistence type="predicted"/>
<dbReference type="EMBL" id="JBJOSA010000005">
    <property type="protein sequence ID" value="MFL8936715.1"/>
    <property type="molecule type" value="Genomic_DNA"/>
</dbReference>
<feature type="domain" description="N-acetyltransferase" evidence="1">
    <location>
        <begin position="1"/>
        <end position="63"/>
    </location>
</feature>
<dbReference type="RefSeq" id="WP_411159400.1">
    <property type="nucleotide sequence ID" value="NZ_JBJOSA010000005.1"/>
</dbReference>
<dbReference type="Gene3D" id="3.40.630.30">
    <property type="match status" value="1"/>
</dbReference>
<dbReference type="InterPro" id="IPR016181">
    <property type="entry name" value="Acyl_CoA_acyltransferase"/>
</dbReference>
<dbReference type="EC" id="2.3.-.-" evidence="2"/>
<dbReference type="InterPro" id="IPR000182">
    <property type="entry name" value="GNAT_dom"/>
</dbReference>
<evidence type="ECO:0000259" key="1">
    <source>
        <dbReference type="PROSITE" id="PS51186"/>
    </source>
</evidence>
<gene>
    <name evidence="2" type="ORF">ACKA06_07960</name>
</gene>
<sequence>MKNVKIIGSVRAREYNGTCHITKLMVHPDFQGIGFGKELMTAIEKVLRAPDSNYLQAVTVSKI</sequence>
<dbReference type="Proteomes" id="UP001628668">
    <property type="component" value="Unassembled WGS sequence"/>
</dbReference>
<organism evidence="2 3">
    <name type="scientific">Rossellomorea oryzaecorticis</name>
    <dbReference type="NCBI Taxonomy" id="1396505"/>
    <lineage>
        <taxon>Bacteria</taxon>
        <taxon>Bacillati</taxon>
        <taxon>Bacillota</taxon>
        <taxon>Bacilli</taxon>
        <taxon>Bacillales</taxon>
        <taxon>Bacillaceae</taxon>
        <taxon>Rossellomorea</taxon>
    </lineage>
</organism>
<comment type="caution">
    <text evidence="2">The sequence shown here is derived from an EMBL/GenBank/DDBJ whole genome shotgun (WGS) entry which is preliminary data.</text>
</comment>
<evidence type="ECO:0000313" key="2">
    <source>
        <dbReference type="EMBL" id="MFL8936715.1"/>
    </source>
</evidence>
<name>A0ABW8VQZ0_9BACI</name>
<keyword evidence="2" id="KW-0012">Acyltransferase</keyword>
<keyword evidence="3" id="KW-1185">Reference proteome</keyword>
<reference evidence="2 3" key="1">
    <citation type="submission" date="2024-12" db="EMBL/GenBank/DDBJ databases">
        <authorList>
            <person name="Li X."/>
            <person name="Zhang D."/>
        </authorList>
    </citation>
    <scope>NUCLEOTIDE SEQUENCE [LARGE SCALE GENOMIC DNA]</scope>
    <source>
        <strain evidence="2 3">JCM19602</strain>
    </source>
</reference>
<keyword evidence="2" id="KW-0808">Transferase</keyword>
<evidence type="ECO:0000313" key="3">
    <source>
        <dbReference type="Proteomes" id="UP001628668"/>
    </source>
</evidence>
<dbReference type="CDD" id="cd04301">
    <property type="entry name" value="NAT_SF"/>
    <property type="match status" value="1"/>
</dbReference>
<dbReference type="Pfam" id="PF00583">
    <property type="entry name" value="Acetyltransf_1"/>
    <property type="match status" value="1"/>
</dbReference>
<protein>
    <submittedName>
        <fullName evidence="2">GNAT family N-acetyltransferase</fullName>
        <ecNumber evidence="2">2.3.-.-</ecNumber>
    </submittedName>
</protein>
<dbReference type="SUPFAM" id="SSF55729">
    <property type="entry name" value="Acyl-CoA N-acyltransferases (Nat)"/>
    <property type="match status" value="1"/>
</dbReference>
<dbReference type="GO" id="GO:0016746">
    <property type="term" value="F:acyltransferase activity"/>
    <property type="evidence" value="ECO:0007669"/>
    <property type="project" value="UniProtKB-KW"/>
</dbReference>
<accession>A0ABW8VQZ0</accession>
<dbReference type="PROSITE" id="PS51186">
    <property type="entry name" value="GNAT"/>
    <property type="match status" value="1"/>
</dbReference>